<organism evidence="1 2">
    <name type="scientific">Rheinheimera salexigens</name>
    <dbReference type="NCBI Taxonomy" id="1628148"/>
    <lineage>
        <taxon>Bacteria</taxon>
        <taxon>Pseudomonadati</taxon>
        <taxon>Pseudomonadota</taxon>
        <taxon>Gammaproteobacteria</taxon>
        <taxon>Chromatiales</taxon>
        <taxon>Chromatiaceae</taxon>
        <taxon>Rheinheimera</taxon>
    </lineage>
</organism>
<protein>
    <submittedName>
        <fullName evidence="1">Type VI secretion-associated protein</fullName>
    </submittedName>
</protein>
<dbReference type="Proteomes" id="UP000242258">
    <property type="component" value="Unassembled WGS sequence"/>
</dbReference>
<comment type="caution">
    <text evidence="1">The sequence shown here is derived from an EMBL/GenBank/DDBJ whole genome shotgun (WGS) entry which is preliminary data.</text>
</comment>
<dbReference type="Gene3D" id="3.40.1730.10">
    <property type="entry name" value="pa0076 domain"/>
    <property type="match status" value="1"/>
</dbReference>
<dbReference type="AlphaFoldDB" id="A0A1E7Q6B8"/>
<dbReference type="PIRSF" id="PIRSF029287">
    <property type="entry name" value="UCP029287"/>
    <property type="match status" value="1"/>
</dbReference>
<name>A0A1E7Q6B8_9GAMM</name>
<dbReference type="EMBL" id="MKEK01000001">
    <property type="protein sequence ID" value="OEY69742.1"/>
    <property type="molecule type" value="Genomic_DNA"/>
</dbReference>
<proteinExistence type="predicted"/>
<sequence>MSGNLITELGYSGKIPSRGDFLSQGLTMGFVDSWNEWLQAVLAVSREQLTDQWLDTYLTSPIWHFALSADVCGNSPMLGSLIPSVDQVGRHYPFTLAKVLQAPVVQARLQQSWTEQHESLILQVLEDDFNLTHWQKLLTKQSLEWPAEQQIQLGHTTRTQAKAAIAIEVADDIDPALLLHQSYQQHYGRYCIWWTQGSELIPPCTLLSTGLPQVSQFAAMLDGDWQRWGWQHSQIKPSQTKAAGK</sequence>
<keyword evidence="2" id="KW-1185">Reference proteome</keyword>
<dbReference type="Pfam" id="PF09867">
    <property type="entry name" value="TagF_N"/>
    <property type="match status" value="1"/>
</dbReference>
<gene>
    <name evidence="1" type="ORF">BI198_09325</name>
</gene>
<dbReference type="STRING" id="1628148.BI198_09325"/>
<evidence type="ECO:0000313" key="2">
    <source>
        <dbReference type="Proteomes" id="UP000242258"/>
    </source>
</evidence>
<reference evidence="2" key="1">
    <citation type="submission" date="2016-09" db="EMBL/GenBank/DDBJ databases">
        <authorList>
            <person name="Wan X."/>
            <person name="Hou S."/>
        </authorList>
    </citation>
    <scope>NUCLEOTIDE SEQUENCE [LARGE SCALE GENOMIC DNA]</scope>
    <source>
        <strain evidence="2">KH87</strain>
    </source>
</reference>
<dbReference type="InterPro" id="IPR038225">
    <property type="entry name" value="TagF_sf"/>
</dbReference>
<dbReference type="RefSeq" id="WP_070049312.1">
    <property type="nucleotide sequence ID" value="NZ_CBCSDO010000004.1"/>
</dbReference>
<evidence type="ECO:0000313" key="1">
    <source>
        <dbReference type="EMBL" id="OEY69742.1"/>
    </source>
</evidence>
<dbReference type="NCBIfam" id="TIGR03373">
    <property type="entry name" value="VI_minor_4"/>
    <property type="match status" value="1"/>
</dbReference>
<accession>A0A1E7Q6B8</accession>
<dbReference type="InterPro" id="IPR017748">
    <property type="entry name" value="TagF"/>
</dbReference>
<dbReference type="OrthoDB" id="9801841at2"/>